<dbReference type="EMBL" id="JAAQPF010001217">
    <property type="protein sequence ID" value="KAF5691750.1"/>
    <property type="molecule type" value="Genomic_DNA"/>
</dbReference>
<organism evidence="1 2">
    <name type="scientific">Fusarium globosum</name>
    <dbReference type="NCBI Taxonomy" id="78864"/>
    <lineage>
        <taxon>Eukaryota</taxon>
        <taxon>Fungi</taxon>
        <taxon>Dikarya</taxon>
        <taxon>Ascomycota</taxon>
        <taxon>Pezizomycotina</taxon>
        <taxon>Sordariomycetes</taxon>
        <taxon>Hypocreomycetidae</taxon>
        <taxon>Hypocreales</taxon>
        <taxon>Nectriaceae</taxon>
        <taxon>Fusarium</taxon>
        <taxon>Fusarium fujikuroi species complex</taxon>
    </lineage>
</organism>
<sequence>MDKVPPFVPGLNYRLVSTQDNVLDGLKARGNASKDKIKAAESNMKKFKETSERPNDDKWNQYTGEYRKVTGTGFPYERNDVYVQFRT</sequence>
<gene>
    <name evidence="1" type="ORF">FGLOB1_14571</name>
</gene>
<dbReference type="Proteomes" id="UP000532311">
    <property type="component" value="Unassembled WGS sequence"/>
</dbReference>
<evidence type="ECO:0000313" key="1">
    <source>
        <dbReference type="EMBL" id="KAF5691750.1"/>
    </source>
</evidence>
<accession>A0A8H5XDN7</accession>
<dbReference type="AlphaFoldDB" id="A0A8H5XDN7"/>
<evidence type="ECO:0000313" key="2">
    <source>
        <dbReference type="Proteomes" id="UP000532311"/>
    </source>
</evidence>
<comment type="caution">
    <text evidence="1">The sequence shown here is derived from an EMBL/GenBank/DDBJ whole genome shotgun (WGS) entry which is preliminary data.</text>
</comment>
<protein>
    <submittedName>
        <fullName evidence="1">Uncharacterized protein</fullName>
    </submittedName>
</protein>
<name>A0A8H5XDN7_9HYPO</name>
<proteinExistence type="predicted"/>
<keyword evidence="2" id="KW-1185">Reference proteome</keyword>
<reference evidence="1 2" key="1">
    <citation type="submission" date="2020-05" db="EMBL/GenBank/DDBJ databases">
        <title>Identification and distribution of gene clusters putatively required for synthesis of sphingolipid metabolism inhibitors in phylogenetically diverse species of the filamentous fungus Fusarium.</title>
        <authorList>
            <person name="Kim H.-S."/>
            <person name="Busman M."/>
            <person name="Brown D.W."/>
            <person name="Divon H."/>
            <person name="Uhlig S."/>
            <person name="Proctor R.H."/>
        </authorList>
    </citation>
    <scope>NUCLEOTIDE SEQUENCE [LARGE SCALE GENOMIC DNA]</scope>
    <source>
        <strain evidence="1 2">NRRL 26131</strain>
    </source>
</reference>